<dbReference type="AlphaFoldDB" id="A0AAD4N5T6"/>
<name>A0AAD4N5T6_9BILA</name>
<accession>A0AAD4N5T6</accession>
<organism evidence="1 2">
    <name type="scientific">Ditylenchus destructor</name>
    <dbReference type="NCBI Taxonomy" id="166010"/>
    <lineage>
        <taxon>Eukaryota</taxon>
        <taxon>Metazoa</taxon>
        <taxon>Ecdysozoa</taxon>
        <taxon>Nematoda</taxon>
        <taxon>Chromadorea</taxon>
        <taxon>Rhabditida</taxon>
        <taxon>Tylenchina</taxon>
        <taxon>Tylenchomorpha</taxon>
        <taxon>Sphaerularioidea</taxon>
        <taxon>Anguinidae</taxon>
        <taxon>Anguininae</taxon>
        <taxon>Ditylenchus</taxon>
    </lineage>
</organism>
<gene>
    <name evidence="1" type="ORF">DdX_08803</name>
</gene>
<sequence length="334" mass="39084">MGCILSSQKATAATNPPNRLLIRLIDVLSFFDRPDLESVSLSSRFVRQIVLRHFTSKPYFVFNGHLFIARQWMIIIKLSGEIQYFSLHAANWIDLNHIQNNELIDLSQMRPYLHSWLRFKKVSIKFPDWRGYFLYILEWICNDYLTYYKSVRTLWTGQQLRLHIYENTTPSKNTVCIMESLLKDLDFLRCNELQYNAWNYVPNLHSFPLIYKINVIRFNVSDELNVENAVNLIEGKALYSDSQTTFVMEWENGENVVSKITELIVGLCIKFVSSSTPCQYLVVFLCCVIDYEFSLENQNTQEKLISRDGGGEDYFHVGENPGSTFTLQRFSNHL</sequence>
<dbReference type="EMBL" id="JAKKPZ010000014">
    <property type="protein sequence ID" value="KAI1713920.1"/>
    <property type="molecule type" value="Genomic_DNA"/>
</dbReference>
<evidence type="ECO:0000313" key="2">
    <source>
        <dbReference type="Proteomes" id="UP001201812"/>
    </source>
</evidence>
<reference evidence="1" key="1">
    <citation type="submission" date="2022-01" db="EMBL/GenBank/DDBJ databases">
        <title>Genome Sequence Resource for Two Populations of Ditylenchus destructor, the Migratory Endoparasitic Phytonematode.</title>
        <authorList>
            <person name="Zhang H."/>
            <person name="Lin R."/>
            <person name="Xie B."/>
        </authorList>
    </citation>
    <scope>NUCLEOTIDE SEQUENCE</scope>
    <source>
        <strain evidence="1">BazhouSP</strain>
    </source>
</reference>
<comment type="caution">
    <text evidence="1">The sequence shown here is derived from an EMBL/GenBank/DDBJ whole genome shotgun (WGS) entry which is preliminary data.</text>
</comment>
<protein>
    <submittedName>
        <fullName evidence="1">Uncharacterized protein</fullName>
    </submittedName>
</protein>
<proteinExistence type="predicted"/>
<keyword evidence="2" id="KW-1185">Reference proteome</keyword>
<evidence type="ECO:0000313" key="1">
    <source>
        <dbReference type="EMBL" id="KAI1713920.1"/>
    </source>
</evidence>
<dbReference type="Proteomes" id="UP001201812">
    <property type="component" value="Unassembled WGS sequence"/>
</dbReference>